<gene>
    <name evidence="2" type="ORF">YBN1229_v1_1605</name>
</gene>
<evidence type="ECO:0000256" key="1">
    <source>
        <dbReference type="ARBA" id="ARBA00023186"/>
    </source>
</evidence>
<keyword evidence="1" id="KW-0143">Chaperone</keyword>
<dbReference type="Proteomes" id="UP000033187">
    <property type="component" value="Chromosome 1"/>
</dbReference>
<keyword evidence="3" id="KW-1185">Reference proteome</keyword>
<dbReference type="AlphaFoldDB" id="A0A0D6JEL9"/>
<sequence length="206" mass="23084">MVAKPLPRDRQQDFAHRSEEDLRADLYRLICAYLTQTVKKSELQHAAQLTGDESPLGQAISKFAKAAAATDEVAADDDFHDLFIGLGRGVLVPFASYYLTGFLHEKPLARLRLDMAALGIERDPSVKEPEDHIASVLEIMAGLVDGSLVGPVDLERQRKFFETHVASWAPYFFKDLSETDQSSFYAALGRIGVEFMEIEKRAFEYV</sequence>
<dbReference type="KEGG" id="fiy:BN1229_v1_1605"/>
<name>A0A0D6JEL9_9HYPH</name>
<dbReference type="PANTHER" id="PTHR34227">
    <property type="entry name" value="CHAPERONE PROTEIN YCDY"/>
    <property type="match status" value="1"/>
</dbReference>
<evidence type="ECO:0000313" key="3">
    <source>
        <dbReference type="Proteomes" id="UP000033187"/>
    </source>
</evidence>
<protein>
    <submittedName>
        <fullName evidence="2">Putative formate dehydrogenase-specific chaperone</fullName>
    </submittedName>
</protein>
<proteinExistence type="predicted"/>
<dbReference type="InterPro" id="IPR036411">
    <property type="entry name" value="TorD-like_sf"/>
</dbReference>
<dbReference type="SUPFAM" id="SSF89155">
    <property type="entry name" value="TorD-like"/>
    <property type="match status" value="1"/>
</dbReference>
<accession>A0A0D6JEL9</accession>
<dbReference type="EMBL" id="LN829119">
    <property type="protein sequence ID" value="CPR18208.1"/>
    <property type="molecule type" value="Genomic_DNA"/>
</dbReference>
<evidence type="ECO:0000313" key="2">
    <source>
        <dbReference type="EMBL" id="CPR18208.1"/>
    </source>
</evidence>
<dbReference type="InterPro" id="IPR050289">
    <property type="entry name" value="TorD/DmsD_chaperones"/>
</dbReference>
<dbReference type="InterPro" id="IPR020945">
    <property type="entry name" value="DMSO/NO3_reduct_chaperone"/>
</dbReference>
<dbReference type="KEGG" id="fil:BN1229_v1_1603"/>
<reference evidence="3" key="1">
    <citation type="submission" date="2015-02" db="EMBL/GenBank/DDBJ databases">
        <authorList>
            <person name="Chooi Y.-H."/>
        </authorList>
    </citation>
    <scope>NUCLEOTIDE SEQUENCE [LARGE SCALE GENOMIC DNA]</scope>
    <source>
        <strain evidence="3">strain Y</strain>
    </source>
</reference>
<dbReference type="Pfam" id="PF02613">
    <property type="entry name" value="Nitrate_red_del"/>
    <property type="match status" value="1"/>
</dbReference>
<dbReference type="PANTHER" id="PTHR34227:SF1">
    <property type="entry name" value="DIMETHYL SULFOXIDE REDUCTASE CHAPERONE-RELATED"/>
    <property type="match status" value="1"/>
</dbReference>
<dbReference type="Gene3D" id="1.10.3480.10">
    <property type="entry name" value="TorD-like"/>
    <property type="match status" value="1"/>
</dbReference>
<organism evidence="2 3">
    <name type="scientific">Candidatus Filomicrobium marinum</name>
    <dbReference type="NCBI Taxonomy" id="1608628"/>
    <lineage>
        <taxon>Bacteria</taxon>
        <taxon>Pseudomonadati</taxon>
        <taxon>Pseudomonadota</taxon>
        <taxon>Alphaproteobacteria</taxon>
        <taxon>Hyphomicrobiales</taxon>
        <taxon>Hyphomicrobiaceae</taxon>
        <taxon>Filomicrobium</taxon>
    </lineage>
</organism>